<protein>
    <submittedName>
        <fullName evidence="4">Sporulation protein</fullName>
    </submittedName>
</protein>
<dbReference type="AlphaFoldDB" id="A0A147GM17"/>
<dbReference type="InterPro" id="IPR007730">
    <property type="entry name" value="SPOR-like_dom"/>
</dbReference>
<feature type="compositionally biased region" description="Basic and acidic residues" evidence="1">
    <location>
        <begin position="168"/>
        <end position="192"/>
    </location>
</feature>
<name>A0A147GM17_9BURK</name>
<comment type="caution">
    <text evidence="4">The sequence shown here is derived from an EMBL/GenBank/DDBJ whole genome shotgun (WGS) entry which is preliminary data.</text>
</comment>
<dbReference type="InterPro" id="IPR036680">
    <property type="entry name" value="SPOR-like_sf"/>
</dbReference>
<feature type="transmembrane region" description="Helical" evidence="2">
    <location>
        <begin position="39"/>
        <end position="57"/>
    </location>
</feature>
<feature type="compositionally biased region" description="Low complexity" evidence="1">
    <location>
        <begin position="82"/>
        <end position="92"/>
    </location>
</feature>
<keyword evidence="2" id="KW-0812">Transmembrane</keyword>
<dbReference type="InterPro" id="IPR052521">
    <property type="entry name" value="Cell_div_SPOR-domain"/>
</dbReference>
<dbReference type="PANTHER" id="PTHR38687">
    <property type="entry name" value="CELL DIVISION PROTEIN DEDD-RELATED"/>
    <property type="match status" value="1"/>
</dbReference>
<reference evidence="4 5" key="1">
    <citation type="journal article" date="2016" name="Front. Microbiol.">
        <title>Genomic Resource of Rice Seed Associated Bacteria.</title>
        <authorList>
            <person name="Midha S."/>
            <person name="Bansal K."/>
            <person name="Sharma S."/>
            <person name="Kumar N."/>
            <person name="Patil P.P."/>
            <person name="Chaudhry V."/>
            <person name="Patil P.B."/>
        </authorList>
    </citation>
    <scope>NUCLEOTIDE SEQUENCE [LARGE SCALE GENOMIC DNA]</scope>
    <source>
        <strain evidence="4 5">NS331</strain>
    </source>
</reference>
<feature type="compositionally biased region" description="Basic and acidic residues" evidence="1">
    <location>
        <begin position="132"/>
        <end position="159"/>
    </location>
</feature>
<dbReference type="Pfam" id="PF05036">
    <property type="entry name" value="SPOR"/>
    <property type="match status" value="1"/>
</dbReference>
<sequence>MAFFKLRSKGSPGNESRGSVAAAPAESVESLRRRARHRLVGAVVLVLVGVIGFPLLFDTQPRPVAVDIPIEMPDRAKVRPLAQAEAPAAEPARSSTGPVSLPPPAGGVITERADGSEVVASSSTSAAAPTPEPRREAVAKSEPAKESAKSEPARSEPAKAEPAAARPEPAREVPKAESRPEPAKTESAKAEPAKPATPARDDGARAKALLEGKPASQVVAQAQPAAAAPTADAAGRYVVQVGAFADASKAQETRQKLERAGLKTYTHVAKTPDGDRTRVRVGPFSSRADADKAAARIKSLALPAAVLTL</sequence>
<dbReference type="GO" id="GO:0032506">
    <property type="term" value="P:cytokinetic process"/>
    <property type="evidence" value="ECO:0007669"/>
    <property type="project" value="TreeGrafter"/>
</dbReference>
<organism evidence="4 5">
    <name type="scientific">Pseudacidovorax intermedius</name>
    <dbReference type="NCBI Taxonomy" id="433924"/>
    <lineage>
        <taxon>Bacteria</taxon>
        <taxon>Pseudomonadati</taxon>
        <taxon>Pseudomonadota</taxon>
        <taxon>Betaproteobacteria</taxon>
        <taxon>Burkholderiales</taxon>
        <taxon>Comamonadaceae</taxon>
        <taxon>Pseudacidovorax</taxon>
    </lineage>
</organism>
<feature type="compositionally biased region" description="Low complexity" evidence="1">
    <location>
        <begin position="116"/>
        <end position="129"/>
    </location>
</feature>
<evidence type="ECO:0000259" key="3">
    <source>
        <dbReference type="PROSITE" id="PS51724"/>
    </source>
</evidence>
<dbReference type="EMBL" id="LDSL01000177">
    <property type="protein sequence ID" value="KTT14652.1"/>
    <property type="molecule type" value="Genomic_DNA"/>
</dbReference>
<dbReference type="PATRIC" id="fig|433924.3.peg.1701"/>
<dbReference type="OrthoDB" id="9181370at2"/>
<dbReference type="PANTHER" id="PTHR38687:SF1">
    <property type="entry name" value="CELL DIVISION PROTEIN DEDD"/>
    <property type="match status" value="1"/>
</dbReference>
<keyword evidence="5" id="KW-1185">Reference proteome</keyword>
<evidence type="ECO:0000256" key="2">
    <source>
        <dbReference type="SAM" id="Phobius"/>
    </source>
</evidence>
<feature type="compositionally biased region" description="Basic and acidic residues" evidence="1">
    <location>
        <begin position="199"/>
        <end position="210"/>
    </location>
</feature>
<accession>A0A147GM17</accession>
<dbReference type="GO" id="GO:0042834">
    <property type="term" value="F:peptidoglycan binding"/>
    <property type="evidence" value="ECO:0007669"/>
    <property type="project" value="InterPro"/>
</dbReference>
<proteinExistence type="predicted"/>
<keyword evidence="2" id="KW-0472">Membrane</keyword>
<gene>
    <name evidence="4" type="ORF">NS331_22920</name>
</gene>
<dbReference type="GO" id="GO:0030428">
    <property type="term" value="C:cell septum"/>
    <property type="evidence" value="ECO:0007669"/>
    <property type="project" value="TreeGrafter"/>
</dbReference>
<dbReference type="RefSeq" id="WP_058644235.1">
    <property type="nucleotide sequence ID" value="NZ_LDSL01000177.1"/>
</dbReference>
<dbReference type="GO" id="GO:0032153">
    <property type="term" value="C:cell division site"/>
    <property type="evidence" value="ECO:0007669"/>
    <property type="project" value="TreeGrafter"/>
</dbReference>
<dbReference type="PROSITE" id="PS51724">
    <property type="entry name" value="SPOR"/>
    <property type="match status" value="1"/>
</dbReference>
<evidence type="ECO:0000256" key="1">
    <source>
        <dbReference type="SAM" id="MobiDB-lite"/>
    </source>
</evidence>
<dbReference type="Gene3D" id="3.30.70.1070">
    <property type="entry name" value="Sporulation related repeat"/>
    <property type="match status" value="1"/>
</dbReference>
<feature type="domain" description="SPOR" evidence="3">
    <location>
        <begin position="231"/>
        <end position="309"/>
    </location>
</feature>
<dbReference type="Proteomes" id="UP000072741">
    <property type="component" value="Unassembled WGS sequence"/>
</dbReference>
<keyword evidence="2" id="KW-1133">Transmembrane helix</keyword>
<evidence type="ECO:0000313" key="4">
    <source>
        <dbReference type="EMBL" id="KTT14652.1"/>
    </source>
</evidence>
<dbReference type="SUPFAM" id="SSF110997">
    <property type="entry name" value="Sporulation related repeat"/>
    <property type="match status" value="1"/>
</dbReference>
<evidence type="ECO:0000313" key="5">
    <source>
        <dbReference type="Proteomes" id="UP000072741"/>
    </source>
</evidence>
<feature type="region of interest" description="Disordered" evidence="1">
    <location>
        <begin position="81"/>
        <end position="212"/>
    </location>
</feature>
<feature type="region of interest" description="Disordered" evidence="1">
    <location>
        <begin position="1"/>
        <end position="25"/>
    </location>
</feature>